<evidence type="ECO:0000313" key="2">
    <source>
        <dbReference type="EMBL" id="OQP63801.1"/>
    </source>
</evidence>
<organism evidence="2 3">
    <name type="scientific">Niastella vici</name>
    <dbReference type="NCBI Taxonomy" id="1703345"/>
    <lineage>
        <taxon>Bacteria</taxon>
        <taxon>Pseudomonadati</taxon>
        <taxon>Bacteroidota</taxon>
        <taxon>Chitinophagia</taxon>
        <taxon>Chitinophagales</taxon>
        <taxon>Chitinophagaceae</taxon>
        <taxon>Niastella</taxon>
    </lineage>
</organism>
<sequence>MNTMTPPPPFTCTYTPNVAELLIQLNCSLAITTYQAGKLIFLSPDGQNAMRQLPRDFDKAMGLALRDNRMALATKNEVTVFGNAPGLAASYATKPNFYDAFYVPRATYYTGAVDIHDMDWDNEGRLWAVNTAFSCLATIDNNFSFTPQWRPPFIAQLEAGDQCHLNGMAMVNGKPKYVSLFAQTNTPKGWRPGVETSGLIMDIETNNVVAANLPMPHSPRWLDGQLFCLLSATGQLVKIDLSTGKYDVVASLKGFVRGMAKQGDYLFIGLSKLRKNASTFRDLAITKDAIYCGVEIIHLPTGANVGHIRYQQTVEEIYDVQILPNTFRPGILNHTTQTHRQALHTPDATYWAQATGE</sequence>
<dbReference type="Pfam" id="PF16261">
    <property type="entry name" value="DUF4915"/>
    <property type="match status" value="1"/>
</dbReference>
<dbReference type="SUPFAM" id="SSF63829">
    <property type="entry name" value="Calcium-dependent phosphotriesterase"/>
    <property type="match status" value="1"/>
</dbReference>
<feature type="domain" description="Conserved hypothetical protein CHP03032" evidence="1">
    <location>
        <begin position="17"/>
        <end position="332"/>
    </location>
</feature>
<dbReference type="OrthoDB" id="238183at2"/>
<reference evidence="2 3" key="1">
    <citation type="submission" date="2016-03" db="EMBL/GenBank/DDBJ databases">
        <title>Niastella vici sp. nov., isolated from farmland soil.</title>
        <authorList>
            <person name="Chen L."/>
            <person name="Wang D."/>
            <person name="Yang S."/>
            <person name="Wang G."/>
        </authorList>
    </citation>
    <scope>NUCLEOTIDE SEQUENCE [LARGE SCALE GENOMIC DNA]</scope>
    <source>
        <strain evidence="2 3">DJ57</strain>
    </source>
</reference>
<gene>
    <name evidence="2" type="ORF">A3860_22955</name>
</gene>
<dbReference type="EMBL" id="LVYD01000044">
    <property type="protein sequence ID" value="OQP63801.1"/>
    <property type="molecule type" value="Genomic_DNA"/>
</dbReference>
<accession>A0A1V9FZK9</accession>
<evidence type="ECO:0000259" key="1">
    <source>
        <dbReference type="Pfam" id="PF16261"/>
    </source>
</evidence>
<dbReference type="NCBIfam" id="TIGR03032">
    <property type="entry name" value="TIGR03032 family protein"/>
    <property type="match status" value="1"/>
</dbReference>
<evidence type="ECO:0000313" key="3">
    <source>
        <dbReference type="Proteomes" id="UP000192796"/>
    </source>
</evidence>
<keyword evidence="3" id="KW-1185">Reference proteome</keyword>
<protein>
    <submittedName>
        <fullName evidence="2">TIGR03032 family protein</fullName>
    </submittedName>
</protein>
<dbReference type="RefSeq" id="WP_081147464.1">
    <property type="nucleotide sequence ID" value="NZ_LVYD01000044.1"/>
</dbReference>
<comment type="caution">
    <text evidence="2">The sequence shown here is derived from an EMBL/GenBank/DDBJ whole genome shotgun (WGS) entry which is preliminary data.</text>
</comment>
<proteinExistence type="predicted"/>
<dbReference type="STRING" id="1703345.A3860_22955"/>
<dbReference type="InterPro" id="IPR017481">
    <property type="entry name" value="CHP03032"/>
</dbReference>
<dbReference type="AlphaFoldDB" id="A0A1V9FZK9"/>
<dbReference type="Proteomes" id="UP000192796">
    <property type="component" value="Unassembled WGS sequence"/>
</dbReference>
<name>A0A1V9FZK9_9BACT</name>